<dbReference type="GeneID" id="83200424"/>
<dbReference type="GO" id="GO:0032182">
    <property type="term" value="F:ubiquitin-like protein binding"/>
    <property type="evidence" value="ECO:0007669"/>
    <property type="project" value="TreeGrafter"/>
</dbReference>
<dbReference type="PROSITE" id="PS51229">
    <property type="entry name" value="DCUN1"/>
    <property type="match status" value="1"/>
</dbReference>
<organism evidence="3 4">
    <name type="scientific">Penicillium chermesinum</name>
    <dbReference type="NCBI Taxonomy" id="63820"/>
    <lineage>
        <taxon>Eukaryota</taxon>
        <taxon>Fungi</taxon>
        <taxon>Dikarya</taxon>
        <taxon>Ascomycota</taxon>
        <taxon>Pezizomycotina</taxon>
        <taxon>Eurotiomycetes</taxon>
        <taxon>Eurotiomycetidae</taxon>
        <taxon>Eurotiales</taxon>
        <taxon>Aspergillaceae</taxon>
        <taxon>Penicillium</taxon>
    </lineage>
</organism>
<dbReference type="InterPro" id="IPR042460">
    <property type="entry name" value="DCN1-like_PONY"/>
</dbReference>
<comment type="function">
    <text evidence="1">Neddylation of cullins play an essential role in the regulation of SCF-type complexes activity.</text>
</comment>
<proteinExistence type="predicted"/>
<name>A0A9W9P7N4_9EURO</name>
<dbReference type="RefSeq" id="XP_058332124.1">
    <property type="nucleotide sequence ID" value="XM_058473121.1"/>
</dbReference>
<dbReference type="AlphaFoldDB" id="A0A9W9P7N4"/>
<dbReference type="InterPro" id="IPR014764">
    <property type="entry name" value="DCN-prot"/>
</dbReference>
<feature type="domain" description="DCUN1" evidence="2">
    <location>
        <begin position="81"/>
        <end position="286"/>
    </location>
</feature>
<comment type="caution">
    <text evidence="3">The sequence shown here is derived from an EMBL/GenBank/DDBJ whole genome shotgun (WGS) entry which is preliminary data.</text>
</comment>
<evidence type="ECO:0000256" key="1">
    <source>
        <dbReference type="RuleBase" id="RU410713"/>
    </source>
</evidence>
<dbReference type="Proteomes" id="UP001150941">
    <property type="component" value="Unassembled WGS sequence"/>
</dbReference>
<dbReference type="PANTHER" id="PTHR12281">
    <property type="entry name" value="RP42 RELATED"/>
    <property type="match status" value="1"/>
</dbReference>
<dbReference type="GO" id="GO:0000151">
    <property type="term" value="C:ubiquitin ligase complex"/>
    <property type="evidence" value="ECO:0007669"/>
    <property type="project" value="TreeGrafter"/>
</dbReference>
<evidence type="ECO:0000259" key="2">
    <source>
        <dbReference type="PROSITE" id="PS51229"/>
    </source>
</evidence>
<dbReference type="GO" id="GO:0031624">
    <property type="term" value="F:ubiquitin conjugating enzyme binding"/>
    <property type="evidence" value="ECO:0007669"/>
    <property type="project" value="TreeGrafter"/>
</dbReference>
<dbReference type="Pfam" id="PF03556">
    <property type="entry name" value="Cullin_binding"/>
    <property type="match status" value="1"/>
</dbReference>
<accession>A0A9W9P7N4</accession>
<reference evidence="3" key="2">
    <citation type="journal article" date="2023" name="IMA Fungus">
        <title>Comparative genomic study of the Penicillium genus elucidates a diverse pangenome and 15 lateral gene transfer events.</title>
        <authorList>
            <person name="Petersen C."/>
            <person name="Sorensen T."/>
            <person name="Nielsen M.R."/>
            <person name="Sondergaard T.E."/>
            <person name="Sorensen J.L."/>
            <person name="Fitzpatrick D.A."/>
            <person name="Frisvad J.C."/>
            <person name="Nielsen K.L."/>
        </authorList>
    </citation>
    <scope>NUCLEOTIDE SEQUENCE</scope>
    <source>
        <strain evidence="3">IBT 19713</strain>
    </source>
</reference>
<protein>
    <recommendedName>
        <fullName evidence="1">Defective in cullin neddylation protein</fullName>
    </recommendedName>
</protein>
<dbReference type="GO" id="GO:0097602">
    <property type="term" value="F:cullin family protein binding"/>
    <property type="evidence" value="ECO:0007669"/>
    <property type="project" value="TreeGrafter"/>
</dbReference>
<evidence type="ECO:0000313" key="4">
    <source>
        <dbReference type="Proteomes" id="UP001150941"/>
    </source>
</evidence>
<keyword evidence="4" id="KW-1185">Reference proteome</keyword>
<gene>
    <name evidence="3" type="ORF">N7468_003824</name>
</gene>
<dbReference type="GO" id="GO:0045116">
    <property type="term" value="P:protein neddylation"/>
    <property type="evidence" value="ECO:0007669"/>
    <property type="project" value="TreeGrafter"/>
</dbReference>
<dbReference type="PANTHER" id="PTHR12281:SF31">
    <property type="entry name" value="DCN1-LIKE PROTEIN 3"/>
    <property type="match status" value="1"/>
</dbReference>
<dbReference type="InterPro" id="IPR005176">
    <property type="entry name" value="PONY_dom"/>
</dbReference>
<reference evidence="3" key="1">
    <citation type="submission" date="2022-11" db="EMBL/GenBank/DDBJ databases">
        <authorList>
            <person name="Petersen C."/>
        </authorList>
    </citation>
    <scope>NUCLEOTIDE SEQUENCE</scope>
    <source>
        <strain evidence="3">IBT 19713</strain>
    </source>
</reference>
<evidence type="ECO:0000313" key="3">
    <source>
        <dbReference type="EMBL" id="KAJ5239205.1"/>
    </source>
</evidence>
<sequence>MPPSASAQRYAINQVVGITGVTDIQATKVYTRPGLGPGFHGCIFAWEQRAIKKTATPRAKAGRKAHSTPYLISIAVRPSYVQGNRATELTAADPANDEDDKFGIEGSMAYFADLEVKIDEITCLGIAEICKCPAMGEFTREGFVNGWMELEYVHPRETSYIAKQKSAAKSLRRAIPTEPDTFRRVYRYCFLLSRMQGQRNVLFDIAVEQWRLFFSAQSGGIEANTATTPWLDWWIEFLDERGRSRLTRICGSSSRCFCARRIRMRRSAGMTRRARGRGSLTILLLG</sequence>
<dbReference type="OrthoDB" id="27198at2759"/>
<dbReference type="Gene3D" id="1.10.238.10">
    <property type="entry name" value="EF-hand"/>
    <property type="match status" value="1"/>
</dbReference>
<dbReference type="Gene3D" id="1.10.238.200">
    <property type="entry name" value="Cullin, PONY binding domain"/>
    <property type="match status" value="1"/>
</dbReference>
<dbReference type="EMBL" id="JAPQKS010000003">
    <property type="protein sequence ID" value="KAJ5239205.1"/>
    <property type="molecule type" value="Genomic_DNA"/>
</dbReference>